<dbReference type="GO" id="GO:0003677">
    <property type="term" value="F:DNA binding"/>
    <property type="evidence" value="ECO:0007669"/>
    <property type="project" value="InterPro"/>
</dbReference>
<comment type="caution">
    <text evidence="1">The sequence shown here is derived from an EMBL/GenBank/DDBJ whole genome shotgun (WGS) entry which is preliminary data.</text>
</comment>
<dbReference type="InterPro" id="IPR010982">
    <property type="entry name" value="Lambda_DNA-bd_dom_sf"/>
</dbReference>
<protein>
    <submittedName>
        <fullName evidence="1">Uncharacterized protein</fullName>
    </submittedName>
</protein>
<gene>
    <name evidence="1" type="ORF">JP32_10530</name>
</gene>
<accession>A0A0A2XC95</accession>
<name>A0A0A2XC95_9PAST</name>
<dbReference type="SUPFAM" id="SSF47413">
    <property type="entry name" value="lambda repressor-like DNA-binding domains"/>
    <property type="match status" value="1"/>
</dbReference>
<dbReference type="RefSeq" id="WP_039084770.1">
    <property type="nucleotide sequence ID" value="NZ_CP103874.1"/>
</dbReference>
<dbReference type="EMBL" id="JPXS01000063">
    <property type="protein sequence ID" value="KGQ29753.1"/>
    <property type="molecule type" value="Genomic_DNA"/>
</dbReference>
<organism evidence="1 2">
    <name type="scientific">Gallibacterium anatis</name>
    <dbReference type="NCBI Taxonomy" id="750"/>
    <lineage>
        <taxon>Bacteria</taxon>
        <taxon>Pseudomonadati</taxon>
        <taxon>Pseudomonadota</taxon>
        <taxon>Gammaproteobacteria</taxon>
        <taxon>Pasteurellales</taxon>
        <taxon>Pasteurellaceae</taxon>
        <taxon>Gallibacterium</taxon>
    </lineage>
</organism>
<proteinExistence type="predicted"/>
<dbReference type="Proteomes" id="UP000030526">
    <property type="component" value="Unassembled WGS sequence"/>
</dbReference>
<sequence length="98" mass="11237">MARNKLTRSAREISDRVMNKYYSQKQCDIAEAMETTPSTVSRFVSNGEGNNAFNFIAANGFSVFDTETHIAIEKSELELLLMAARGFDERLRKKYFEK</sequence>
<dbReference type="Gene3D" id="1.10.260.40">
    <property type="entry name" value="lambda repressor-like DNA-binding domains"/>
    <property type="match status" value="1"/>
</dbReference>
<reference evidence="1 2" key="1">
    <citation type="submission" date="2014-08" db="EMBL/GenBank/DDBJ databases">
        <title>Chaperone-usher fimbriae in a diverse selection of Gallibacterium genomes.</title>
        <authorList>
            <person name="Kudirkiene E."/>
            <person name="Bager R.J."/>
            <person name="Johnson T.J."/>
            <person name="Bojesen A.M."/>
        </authorList>
    </citation>
    <scope>NUCLEOTIDE SEQUENCE [LARGE SCALE GENOMIC DNA]</scope>
    <source>
        <strain evidence="1 2">20558/3kl.</strain>
    </source>
</reference>
<evidence type="ECO:0000313" key="2">
    <source>
        <dbReference type="Proteomes" id="UP000030526"/>
    </source>
</evidence>
<dbReference type="AlphaFoldDB" id="A0A0A2XC95"/>
<evidence type="ECO:0000313" key="1">
    <source>
        <dbReference type="EMBL" id="KGQ29753.1"/>
    </source>
</evidence>